<dbReference type="HOGENOM" id="CLU_065149_3_0_6"/>
<proteinExistence type="predicted"/>
<evidence type="ECO:0000313" key="3">
    <source>
        <dbReference type="Proteomes" id="UP000013173"/>
    </source>
</evidence>
<dbReference type="Pfam" id="PF22945">
    <property type="entry name" value="LEM-3_GIY-YIG"/>
    <property type="match status" value="1"/>
</dbReference>
<feature type="domain" description="GIY-YIG" evidence="1">
    <location>
        <begin position="14"/>
        <end position="104"/>
    </location>
</feature>
<dbReference type="EMBL" id="APRW01000016">
    <property type="protein sequence ID" value="ENX19380.1"/>
    <property type="molecule type" value="Genomic_DNA"/>
</dbReference>
<accession>N9PYT4</accession>
<name>N9PYT4_9GAMM</name>
<protein>
    <recommendedName>
        <fullName evidence="1">GIY-YIG domain-containing protein</fullName>
    </recommendedName>
</protein>
<dbReference type="InterPro" id="IPR000305">
    <property type="entry name" value="GIY-YIG_endonuc"/>
</dbReference>
<keyword evidence="3" id="KW-1185">Reference proteome</keyword>
<reference evidence="2 3" key="1">
    <citation type="submission" date="2013-02" db="EMBL/GenBank/DDBJ databases">
        <title>The Genome Sequence of Acinetobacter sp. NIPH 2168.</title>
        <authorList>
            <consortium name="The Broad Institute Genome Sequencing Platform"/>
            <consortium name="The Broad Institute Genome Sequencing Center for Infectious Disease"/>
            <person name="Cerqueira G."/>
            <person name="Feldgarden M."/>
            <person name="Courvalin P."/>
            <person name="Perichon B."/>
            <person name="Grillot-Courvalin C."/>
            <person name="Clermont D."/>
            <person name="Rocha E."/>
            <person name="Yoon E.-J."/>
            <person name="Nemec A."/>
            <person name="Walker B."/>
            <person name="Young S.K."/>
            <person name="Zeng Q."/>
            <person name="Gargeya S."/>
            <person name="Fitzgerald M."/>
            <person name="Haas B."/>
            <person name="Abouelleil A."/>
            <person name="Alvarado L."/>
            <person name="Arachchi H.M."/>
            <person name="Berlin A.M."/>
            <person name="Chapman S.B."/>
            <person name="Dewar J."/>
            <person name="Goldberg J."/>
            <person name="Griggs A."/>
            <person name="Gujja S."/>
            <person name="Hansen M."/>
            <person name="Howarth C."/>
            <person name="Imamovic A."/>
            <person name="Larimer J."/>
            <person name="McCowan C."/>
            <person name="Murphy C."/>
            <person name="Neiman D."/>
            <person name="Pearson M."/>
            <person name="Priest M."/>
            <person name="Roberts A."/>
            <person name="Saif S."/>
            <person name="Shea T."/>
            <person name="Sisk P."/>
            <person name="Sykes S."/>
            <person name="Wortman J."/>
            <person name="Nusbaum C."/>
            <person name="Birren B."/>
        </authorList>
    </citation>
    <scope>NUCLEOTIDE SEQUENCE [LARGE SCALE GENOMIC DNA]</scope>
    <source>
        <strain evidence="2 3">NIPH 2168</strain>
    </source>
</reference>
<dbReference type="OrthoDB" id="67448at2"/>
<evidence type="ECO:0000313" key="2">
    <source>
        <dbReference type="EMBL" id="ENX19380.1"/>
    </source>
</evidence>
<gene>
    <name evidence="2" type="ORF">F892_03548</name>
</gene>
<organism evidence="2 3">
    <name type="scientific">Acinetobacter vivianii</name>
    <dbReference type="NCBI Taxonomy" id="1776742"/>
    <lineage>
        <taxon>Bacteria</taxon>
        <taxon>Pseudomonadati</taxon>
        <taxon>Pseudomonadota</taxon>
        <taxon>Gammaproteobacteria</taxon>
        <taxon>Moraxellales</taxon>
        <taxon>Moraxellaceae</taxon>
        <taxon>Acinetobacter</taxon>
    </lineage>
</organism>
<dbReference type="PATRIC" id="fig|1217706.3.peg.3446"/>
<dbReference type="CDD" id="cd10440">
    <property type="entry name" value="GIY-YIG_COG3680"/>
    <property type="match status" value="1"/>
</dbReference>
<dbReference type="Proteomes" id="UP000013173">
    <property type="component" value="Unassembled WGS sequence"/>
</dbReference>
<dbReference type="AlphaFoldDB" id="N9PYT4"/>
<dbReference type="PROSITE" id="PS50164">
    <property type="entry name" value="GIY_YIG"/>
    <property type="match status" value="1"/>
</dbReference>
<sequence>MSRESFRLGVIEHLQYYVYRLIDPRDGQTFYIGKGKGNRIFSHIYDEQISQDSNAISDKIQRIREIKASGLEVLHVIHRHALDEKTAFEVEGALIDAYLGLANIQNGSGNSENGVMHVYEINQKYAAIEAIFEHKVLLISINKGIKNNSIYDAVRFAWRVNKDRAEKAEVILAVSQGIIRGAYINAIWLKATAESFPMHVIQESDFNRFGFIADEAPDDIKALYIGKKIPKDYERKKGDISPIKYTY</sequence>
<comment type="caution">
    <text evidence="2">The sequence shown here is derived from an EMBL/GenBank/DDBJ whole genome shotgun (WGS) entry which is preliminary data.</text>
</comment>
<evidence type="ECO:0000259" key="1">
    <source>
        <dbReference type="PROSITE" id="PS50164"/>
    </source>
</evidence>